<proteinExistence type="predicted"/>
<keyword evidence="5" id="KW-1185">Reference proteome</keyword>
<gene>
    <name evidence="4" type="ORF">FHR97_003610</name>
</gene>
<feature type="chain" id="PRO_5030761656" evidence="2">
    <location>
        <begin position="24"/>
        <end position="208"/>
    </location>
</feature>
<keyword evidence="2" id="KW-0732">Signal</keyword>
<feature type="region of interest" description="Disordered" evidence="1">
    <location>
        <begin position="32"/>
        <end position="57"/>
    </location>
</feature>
<dbReference type="InterPro" id="IPR011105">
    <property type="entry name" value="Cell_wall_hydrolase_SleB"/>
</dbReference>
<evidence type="ECO:0000313" key="5">
    <source>
        <dbReference type="Proteomes" id="UP000518892"/>
    </source>
</evidence>
<sequence>MRQSWRFFVCWLAACLLVSLAMADESAEPAEAAERKAAELEQSAVEAGEDGPATPADAIEKPEAQAVDPGGEAPLDDAITCLARSIYWEARGEALADMEAVANVVMNRLAHEGFPDTVCGVVRQGAEQGACQFSWWCDGRVDEAEEDAAYAAAKEIARRALNQQLSDRTDGALYFHHRSVLPPWAAEYAKTVDVGGFAFYRPRGGGSH</sequence>
<evidence type="ECO:0000259" key="3">
    <source>
        <dbReference type="Pfam" id="PF07486"/>
    </source>
</evidence>
<dbReference type="Pfam" id="PF07486">
    <property type="entry name" value="Hydrolase_2"/>
    <property type="match status" value="1"/>
</dbReference>
<comment type="caution">
    <text evidence="4">The sequence shown here is derived from an EMBL/GenBank/DDBJ whole genome shotgun (WGS) entry which is preliminary data.</text>
</comment>
<feature type="signal peptide" evidence="2">
    <location>
        <begin position="1"/>
        <end position="23"/>
    </location>
</feature>
<name>A0A7W5EXD5_9GAMM</name>
<dbReference type="AlphaFoldDB" id="A0A7W5EXD5"/>
<protein>
    <submittedName>
        <fullName evidence="4">Spore germination cell wall hydrolase CwlJ-like protein</fullName>
    </submittedName>
</protein>
<accession>A0A7W5EXD5</accession>
<dbReference type="EMBL" id="JACHXR010000015">
    <property type="protein sequence ID" value="MBB3232732.1"/>
    <property type="molecule type" value="Genomic_DNA"/>
</dbReference>
<dbReference type="RefSeq" id="WP_183385165.1">
    <property type="nucleotide sequence ID" value="NZ_JACHXR010000015.1"/>
</dbReference>
<feature type="domain" description="Cell wall hydrolase SleB" evidence="3">
    <location>
        <begin position="92"/>
        <end position="200"/>
    </location>
</feature>
<dbReference type="InterPro" id="IPR042047">
    <property type="entry name" value="SleB_dom1"/>
</dbReference>
<dbReference type="GO" id="GO:0016787">
    <property type="term" value="F:hydrolase activity"/>
    <property type="evidence" value="ECO:0007669"/>
    <property type="project" value="UniProtKB-KW"/>
</dbReference>
<evidence type="ECO:0000256" key="1">
    <source>
        <dbReference type="SAM" id="MobiDB-lite"/>
    </source>
</evidence>
<keyword evidence="4" id="KW-0378">Hydrolase</keyword>
<reference evidence="4 5" key="1">
    <citation type="submission" date="2020-08" db="EMBL/GenBank/DDBJ databases">
        <title>Genomic Encyclopedia of Type Strains, Phase III (KMG-III): the genomes of soil and plant-associated and newly described type strains.</title>
        <authorList>
            <person name="Whitman W."/>
        </authorList>
    </citation>
    <scope>NUCLEOTIDE SEQUENCE [LARGE SCALE GENOMIC DNA]</scope>
    <source>
        <strain evidence="4 5">CECT 7744</strain>
    </source>
</reference>
<organism evidence="4 5">
    <name type="scientific">Halomonas stenophila</name>
    <dbReference type="NCBI Taxonomy" id="795312"/>
    <lineage>
        <taxon>Bacteria</taxon>
        <taxon>Pseudomonadati</taxon>
        <taxon>Pseudomonadota</taxon>
        <taxon>Gammaproteobacteria</taxon>
        <taxon>Oceanospirillales</taxon>
        <taxon>Halomonadaceae</taxon>
        <taxon>Halomonas</taxon>
    </lineage>
</organism>
<dbReference type="Proteomes" id="UP000518892">
    <property type="component" value="Unassembled WGS sequence"/>
</dbReference>
<evidence type="ECO:0000256" key="2">
    <source>
        <dbReference type="SAM" id="SignalP"/>
    </source>
</evidence>
<evidence type="ECO:0000313" key="4">
    <source>
        <dbReference type="EMBL" id="MBB3232732.1"/>
    </source>
</evidence>
<dbReference type="Gene3D" id="1.10.10.2520">
    <property type="entry name" value="Cell wall hydrolase SleB, domain 1"/>
    <property type="match status" value="1"/>
</dbReference>